<feature type="compositionally biased region" description="Polar residues" evidence="6">
    <location>
        <begin position="522"/>
        <end position="537"/>
    </location>
</feature>
<evidence type="ECO:0000256" key="3">
    <source>
        <dbReference type="ARBA" id="ARBA00022741"/>
    </source>
</evidence>
<dbReference type="GeneID" id="9182547"/>
<dbReference type="InterPro" id="IPR011009">
    <property type="entry name" value="Kinase-like_dom_sf"/>
</dbReference>
<sequence>MDKAQSDLVVWYKIETEFRQDHVTHTIYVEKARCRNEKVKEVWRDCEELGRGGFGVVHKQIQRATGHYRAVKTIDKSRLPPDLDYSRELLVMAILAKRPSLFVEFLGWFEQPANLYIAMEYLEEGDLTKHIGKPLPQDTVRNISIQILEGLEVMHQQGIAHRDLKPANIFVVSMSPVWVKLGDFGISKRIQEASTEFRTQAFTQAYSAPEVQGLDSNSETSAYTNSVDIWSLGCVIYELLVGTMLFPGEGDVARYFFGKLLFPEDKLKGLSPPTDDVGILLLKSMLAIQPEGRPTAAGALDHVWLAELEDGEGSGDAQGETAQRRPKERIRGIRTSRNNTEYTLGSVASGPGPGNYPTTPISTAILTPPNTAPVEGPSAREGSPKPGPTADAPQSPSDPSQEPEGAKEEMDPQYPANVSPGSPTGDPPTPDPHNGDGPQLTPVTNGPVEPAPNHNAPASALDVPTTRIAHRRTYPTRKSRFRSDDSETSEDEGSPNSTPNALNGEGGGGRGDTDINPLNIPNIGQSPNAGQNPNDGQNPAADSDPSQGPNVGLNSNSDGDRTPRRELGTGGNSGIGWSPNAGGNLGLNPHLVLNPSLLVAEPRSG</sequence>
<dbReference type="Pfam" id="PF00069">
    <property type="entry name" value="Pkinase"/>
    <property type="match status" value="1"/>
</dbReference>
<dbReference type="PANTHER" id="PTHR24349">
    <property type="entry name" value="SERINE/THREONINE-PROTEIN KINASE"/>
    <property type="match status" value="1"/>
</dbReference>
<dbReference type="InParanoid" id="D5GFS1"/>
<accession>D5GFS1</accession>
<protein>
    <submittedName>
        <fullName evidence="8">(Perigord truffle) hypothetical protein</fullName>
    </submittedName>
</protein>
<evidence type="ECO:0000256" key="2">
    <source>
        <dbReference type="ARBA" id="ARBA00022679"/>
    </source>
</evidence>
<evidence type="ECO:0000256" key="5">
    <source>
        <dbReference type="ARBA" id="ARBA00022840"/>
    </source>
</evidence>
<organism evidence="8 9">
    <name type="scientific">Tuber melanosporum (strain Mel28)</name>
    <name type="common">Perigord black truffle</name>
    <dbReference type="NCBI Taxonomy" id="656061"/>
    <lineage>
        <taxon>Eukaryota</taxon>
        <taxon>Fungi</taxon>
        <taxon>Dikarya</taxon>
        <taxon>Ascomycota</taxon>
        <taxon>Pezizomycotina</taxon>
        <taxon>Pezizomycetes</taxon>
        <taxon>Pezizales</taxon>
        <taxon>Tuberaceae</taxon>
        <taxon>Tuber</taxon>
    </lineage>
</organism>
<proteinExistence type="predicted"/>
<gene>
    <name evidence="8" type="ORF">GSTUM_00007046001</name>
</gene>
<dbReference type="PROSITE" id="PS00108">
    <property type="entry name" value="PROTEIN_KINASE_ST"/>
    <property type="match status" value="1"/>
</dbReference>
<dbReference type="InterPro" id="IPR008271">
    <property type="entry name" value="Ser/Thr_kinase_AS"/>
</dbReference>
<dbReference type="Proteomes" id="UP000006911">
    <property type="component" value="Unassembled WGS sequence"/>
</dbReference>
<dbReference type="AlphaFoldDB" id="D5GFS1"/>
<dbReference type="Gene3D" id="1.10.510.10">
    <property type="entry name" value="Transferase(Phosphotransferase) domain 1"/>
    <property type="match status" value="1"/>
</dbReference>
<dbReference type="GO" id="GO:0004674">
    <property type="term" value="F:protein serine/threonine kinase activity"/>
    <property type="evidence" value="ECO:0007669"/>
    <property type="project" value="UniProtKB-KW"/>
</dbReference>
<keyword evidence="9" id="KW-1185">Reference proteome</keyword>
<dbReference type="PROSITE" id="PS50011">
    <property type="entry name" value="PROTEIN_KINASE_DOM"/>
    <property type="match status" value="1"/>
</dbReference>
<keyword evidence="3" id="KW-0547">Nucleotide-binding</keyword>
<dbReference type="InterPro" id="IPR000719">
    <property type="entry name" value="Prot_kinase_dom"/>
</dbReference>
<feature type="compositionally biased region" description="Basic and acidic residues" evidence="6">
    <location>
        <begin position="558"/>
        <end position="567"/>
    </location>
</feature>
<dbReference type="STRING" id="656061.D5GFS1"/>
<feature type="domain" description="Protein kinase" evidence="7">
    <location>
        <begin position="43"/>
        <end position="305"/>
    </location>
</feature>
<feature type="compositionally biased region" description="Basic residues" evidence="6">
    <location>
        <begin position="468"/>
        <end position="480"/>
    </location>
</feature>
<dbReference type="KEGG" id="tml:GSTUM_00007046001"/>
<evidence type="ECO:0000259" key="7">
    <source>
        <dbReference type="PROSITE" id="PS50011"/>
    </source>
</evidence>
<evidence type="ECO:0000256" key="6">
    <source>
        <dbReference type="SAM" id="MobiDB-lite"/>
    </source>
</evidence>
<dbReference type="SMART" id="SM00220">
    <property type="entry name" value="S_TKc"/>
    <property type="match status" value="1"/>
</dbReference>
<evidence type="ECO:0000313" key="8">
    <source>
        <dbReference type="EMBL" id="CAZ83364.1"/>
    </source>
</evidence>
<dbReference type="eggNOG" id="KOG0615">
    <property type="taxonomic scope" value="Eukaryota"/>
</dbReference>
<reference evidence="8 9" key="1">
    <citation type="journal article" date="2010" name="Nature">
        <title>Perigord black truffle genome uncovers evolutionary origins and mechanisms of symbiosis.</title>
        <authorList>
            <person name="Martin F."/>
            <person name="Kohler A."/>
            <person name="Murat C."/>
            <person name="Balestrini R."/>
            <person name="Coutinho P.M."/>
            <person name="Jaillon O."/>
            <person name="Montanini B."/>
            <person name="Morin E."/>
            <person name="Noel B."/>
            <person name="Percudani R."/>
            <person name="Porcel B."/>
            <person name="Rubini A."/>
            <person name="Amicucci A."/>
            <person name="Amselem J."/>
            <person name="Anthouard V."/>
            <person name="Arcioni S."/>
            <person name="Artiguenave F."/>
            <person name="Aury J.M."/>
            <person name="Ballario P."/>
            <person name="Bolchi A."/>
            <person name="Brenna A."/>
            <person name="Brun A."/>
            <person name="Buee M."/>
            <person name="Cantarel B."/>
            <person name="Chevalier G."/>
            <person name="Couloux A."/>
            <person name="Da Silva C."/>
            <person name="Denoeud F."/>
            <person name="Duplessis S."/>
            <person name="Ghignone S."/>
            <person name="Hilselberger B."/>
            <person name="Iotti M."/>
            <person name="Marcais B."/>
            <person name="Mello A."/>
            <person name="Miranda M."/>
            <person name="Pacioni G."/>
            <person name="Quesneville H."/>
            <person name="Riccioni C."/>
            <person name="Ruotolo R."/>
            <person name="Splivallo R."/>
            <person name="Stocchi V."/>
            <person name="Tisserant E."/>
            <person name="Viscomi A.R."/>
            <person name="Zambonelli A."/>
            <person name="Zampieri E."/>
            <person name="Henrissat B."/>
            <person name="Lebrun M.H."/>
            <person name="Paolocci F."/>
            <person name="Bonfante P."/>
            <person name="Ottonello S."/>
            <person name="Wincker P."/>
        </authorList>
    </citation>
    <scope>NUCLEOTIDE SEQUENCE [LARGE SCALE GENOMIC DNA]</scope>
    <source>
        <strain evidence="8 9">Mel28</strain>
    </source>
</reference>
<keyword evidence="4" id="KW-0418">Kinase</keyword>
<dbReference type="Gene3D" id="3.30.200.20">
    <property type="entry name" value="Phosphorylase Kinase, domain 1"/>
    <property type="match status" value="1"/>
</dbReference>
<dbReference type="OMA" id="PMIQPNA"/>
<dbReference type="EMBL" id="FN430220">
    <property type="protein sequence ID" value="CAZ83364.1"/>
    <property type="molecule type" value="Genomic_DNA"/>
</dbReference>
<feature type="region of interest" description="Disordered" evidence="6">
    <location>
        <begin position="311"/>
        <end position="605"/>
    </location>
</feature>
<feature type="compositionally biased region" description="Polar residues" evidence="6">
    <location>
        <begin position="356"/>
        <end position="369"/>
    </location>
</feature>
<dbReference type="InterPro" id="IPR050205">
    <property type="entry name" value="CDPK_Ser/Thr_kinases"/>
</dbReference>
<dbReference type="GO" id="GO:0005524">
    <property type="term" value="F:ATP binding"/>
    <property type="evidence" value="ECO:0007669"/>
    <property type="project" value="UniProtKB-KW"/>
</dbReference>
<feature type="compositionally biased region" description="Polar residues" evidence="6">
    <location>
        <begin position="544"/>
        <end position="557"/>
    </location>
</feature>
<evidence type="ECO:0000256" key="4">
    <source>
        <dbReference type="ARBA" id="ARBA00022777"/>
    </source>
</evidence>
<feature type="compositionally biased region" description="Low complexity" evidence="6">
    <location>
        <begin position="390"/>
        <end position="403"/>
    </location>
</feature>
<keyword evidence="5" id="KW-0067">ATP-binding</keyword>
<dbReference type="HOGENOM" id="CLU_451428_0_0_1"/>
<evidence type="ECO:0000256" key="1">
    <source>
        <dbReference type="ARBA" id="ARBA00022527"/>
    </source>
</evidence>
<dbReference type="SUPFAM" id="SSF56112">
    <property type="entry name" value="Protein kinase-like (PK-like)"/>
    <property type="match status" value="1"/>
</dbReference>
<evidence type="ECO:0000313" key="9">
    <source>
        <dbReference type="Proteomes" id="UP000006911"/>
    </source>
</evidence>
<feature type="compositionally biased region" description="Basic and acidic residues" evidence="6">
    <location>
        <begin position="322"/>
        <end position="331"/>
    </location>
</feature>
<keyword evidence="1" id="KW-0723">Serine/threonine-protein kinase</keyword>
<keyword evidence="2" id="KW-0808">Transferase</keyword>
<name>D5GFS1_TUBMM</name>
<dbReference type="RefSeq" id="XP_002839173.1">
    <property type="nucleotide sequence ID" value="XM_002839127.1"/>
</dbReference>